<dbReference type="Proteomes" id="UP000625711">
    <property type="component" value="Unassembled WGS sequence"/>
</dbReference>
<accession>A0A834MGY6</accession>
<feature type="domain" description="Bardet-Biedl syndrome 1 N-terminal" evidence="1">
    <location>
        <begin position="1"/>
        <end position="153"/>
    </location>
</feature>
<comment type="caution">
    <text evidence="3">The sequence shown here is derived from an EMBL/GenBank/DDBJ whole genome shotgun (WGS) entry which is preliminary data.</text>
</comment>
<dbReference type="OrthoDB" id="10259809at2759"/>
<dbReference type="InterPro" id="IPR056419">
    <property type="entry name" value="GAE_BBS1"/>
</dbReference>
<dbReference type="GO" id="GO:1905515">
    <property type="term" value="P:non-motile cilium assembly"/>
    <property type="evidence" value="ECO:0007669"/>
    <property type="project" value="InterPro"/>
</dbReference>
<dbReference type="InterPro" id="IPR032728">
    <property type="entry name" value="BBS1_N"/>
</dbReference>
<evidence type="ECO:0000313" key="4">
    <source>
        <dbReference type="Proteomes" id="UP000625711"/>
    </source>
</evidence>
<dbReference type="GO" id="GO:0034464">
    <property type="term" value="C:BBSome"/>
    <property type="evidence" value="ECO:0007669"/>
    <property type="project" value="InterPro"/>
</dbReference>
<dbReference type="EMBL" id="JAACXV010000096">
    <property type="protein sequence ID" value="KAF7283601.1"/>
    <property type="molecule type" value="Genomic_DNA"/>
</dbReference>
<dbReference type="GO" id="GO:0005813">
    <property type="term" value="C:centrosome"/>
    <property type="evidence" value="ECO:0007669"/>
    <property type="project" value="TreeGrafter"/>
</dbReference>
<evidence type="ECO:0000259" key="1">
    <source>
        <dbReference type="Pfam" id="PF14779"/>
    </source>
</evidence>
<keyword evidence="4" id="KW-1185">Reference proteome</keyword>
<dbReference type="GO" id="GO:0005113">
    <property type="term" value="F:patched binding"/>
    <property type="evidence" value="ECO:0007669"/>
    <property type="project" value="TreeGrafter"/>
</dbReference>
<protein>
    <recommendedName>
        <fullName evidence="5">Bardet-Biedl syndrome 1 protein</fullName>
    </recommendedName>
</protein>
<dbReference type="GO" id="GO:0005119">
    <property type="term" value="F:smoothened binding"/>
    <property type="evidence" value="ECO:0007669"/>
    <property type="project" value="TreeGrafter"/>
</dbReference>
<dbReference type="AlphaFoldDB" id="A0A834MGY6"/>
<dbReference type="InterPro" id="IPR028784">
    <property type="entry name" value="BBS1"/>
</dbReference>
<reference evidence="3" key="1">
    <citation type="submission" date="2020-08" db="EMBL/GenBank/DDBJ databases">
        <title>Genome sequencing and assembly of the red palm weevil Rhynchophorus ferrugineus.</title>
        <authorList>
            <person name="Dias G.B."/>
            <person name="Bergman C.M."/>
            <person name="Manee M."/>
        </authorList>
    </citation>
    <scope>NUCLEOTIDE SEQUENCE</scope>
    <source>
        <strain evidence="3">AA-2017</strain>
        <tissue evidence="3">Whole larva</tissue>
    </source>
</reference>
<sequence length="478" mass="53618">LPSCPLSDKEAEIWKNLIETKDVNVDNITEDLRKISYSSLSSRSQHLLNLQSPVKKEEFIRNYLNTMPIKENTITCMTTIAKTTHDTNAISCPVIGTEYGNIYILDPQNFTIIHQANTCNIKATPFVIKCSGIFDVEFRIIIACREGYICVIKKDWLEGKSLVQLTSEIVDMLIIPGDNFIIVATADSHLQCYTKRGQKLWSTKTINAITCLCLVPLDHVNMHLVAVGLKHGLIHLYHARHLVDFTTAPDTPSTIAFGQVGQEENVMVIITAGGTISFKILKRTADFSTRNQESVPVLQGKPIPLPKRSKLFLEQSLRERQCAVEIHQTFQQDLLRLRLTTARALVQNINDHSGIGNEKENIKLSAQVLGLGPKFTIILTLENINPNKALFGLSVTFHTNPKLYSLTTYIVMVPLIPPSLSYKIETKAEEKLTEPQEVNEIENELCPAKVIRVFVTKNDHPQPVLAATINMPPTELIY</sequence>
<dbReference type="PANTHER" id="PTHR20870">
    <property type="entry name" value="BARDET-BIEDL SYNDROME 1 PROTEIN"/>
    <property type="match status" value="1"/>
</dbReference>
<name>A0A834MGY6_RHYFE</name>
<feature type="domain" description="Bardet-Biedl syndrome 1 protein GAE" evidence="2">
    <location>
        <begin position="362"/>
        <end position="475"/>
    </location>
</feature>
<gene>
    <name evidence="3" type="ORF">GWI33_023358</name>
</gene>
<evidence type="ECO:0000259" key="2">
    <source>
        <dbReference type="Pfam" id="PF23304"/>
    </source>
</evidence>
<dbReference type="InterPro" id="IPR015943">
    <property type="entry name" value="WD40/YVTN_repeat-like_dom_sf"/>
</dbReference>
<dbReference type="GO" id="GO:0061512">
    <property type="term" value="P:protein localization to cilium"/>
    <property type="evidence" value="ECO:0007669"/>
    <property type="project" value="TreeGrafter"/>
</dbReference>
<proteinExistence type="predicted"/>
<dbReference type="PANTHER" id="PTHR20870:SF0">
    <property type="entry name" value="BARDET-BIEDL SYNDROME 1 PROTEIN"/>
    <property type="match status" value="1"/>
</dbReference>
<dbReference type="Pfam" id="PF23304">
    <property type="entry name" value="GAE_BBS1"/>
    <property type="match status" value="1"/>
</dbReference>
<dbReference type="Pfam" id="PF14779">
    <property type="entry name" value="BBS1"/>
    <property type="match status" value="1"/>
</dbReference>
<dbReference type="SUPFAM" id="SSF50978">
    <property type="entry name" value="WD40 repeat-like"/>
    <property type="match status" value="1"/>
</dbReference>
<feature type="non-terminal residue" evidence="3">
    <location>
        <position position="478"/>
    </location>
</feature>
<organism evidence="3 4">
    <name type="scientific">Rhynchophorus ferrugineus</name>
    <name type="common">Red palm weevil</name>
    <name type="synonym">Curculio ferrugineus</name>
    <dbReference type="NCBI Taxonomy" id="354439"/>
    <lineage>
        <taxon>Eukaryota</taxon>
        <taxon>Metazoa</taxon>
        <taxon>Ecdysozoa</taxon>
        <taxon>Arthropoda</taxon>
        <taxon>Hexapoda</taxon>
        <taxon>Insecta</taxon>
        <taxon>Pterygota</taxon>
        <taxon>Neoptera</taxon>
        <taxon>Endopterygota</taxon>
        <taxon>Coleoptera</taxon>
        <taxon>Polyphaga</taxon>
        <taxon>Cucujiformia</taxon>
        <taxon>Curculionidae</taxon>
        <taxon>Dryophthorinae</taxon>
        <taxon>Rhynchophorus</taxon>
    </lineage>
</organism>
<dbReference type="GO" id="GO:0005930">
    <property type="term" value="C:axoneme"/>
    <property type="evidence" value="ECO:0007669"/>
    <property type="project" value="TreeGrafter"/>
</dbReference>
<evidence type="ECO:0000313" key="3">
    <source>
        <dbReference type="EMBL" id="KAF7283601.1"/>
    </source>
</evidence>
<evidence type="ECO:0008006" key="5">
    <source>
        <dbReference type="Google" id="ProtNLM"/>
    </source>
</evidence>
<dbReference type="Gene3D" id="2.130.10.10">
    <property type="entry name" value="YVTN repeat-like/Quinoprotein amine dehydrogenase"/>
    <property type="match status" value="1"/>
</dbReference>
<dbReference type="InterPro" id="IPR036322">
    <property type="entry name" value="WD40_repeat_dom_sf"/>
</dbReference>